<reference evidence="3" key="1">
    <citation type="submission" date="2012-02" db="EMBL/GenBank/DDBJ databases">
        <title>The complete genome of Solitalea canadensis DSM 3403.</title>
        <authorList>
            <consortium name="US DOE Joint Genome Institute (JGI-PGF)"/>
            <person name="Lucas S."/>
            <person name="Copeland A."/>
            <person name="Lapidus A."/>
            <person name="Glavina del Rio T."/>
            <person name="Dalin E."/>
            <person name="Tice H."/>
            <person name="Bruce D."/>
            <person name="Goodwin L."/>
            <person name="Pitluck S."/>
            <person name="Peters L."/>
            <person name="Ovchinnikova G."/>
            <person name="Lu M."/>
            <person name="Kyrpides N."/>
            <person name="Mavromatis K."/>
            <person name="Ivanova N."/>
            <person name="Brettin T."/>
            <person name="Detter J.C."/>
            <person name="Han C."/>
            <person name="Larimer F."/>
            <person name="Land M."/>
            <person name="Hauser L."/>
            <person name="Markowitz V."/>
            <person name="Cheng J.-F."/>
            <person name="Hugenholtz P."/>
            <person name="Woyke T."/>
            <person name="Wu D."/>
            <person name="Spring S."/>
            <person name="Schroeder M."/>
            <person name="Kopitz M."/>
            <person name="Brambilla E."/>
            <person name="Klenk H.-P."/>
            <person name="Eisen J.A."/>
        </authorList>
    </citation>
    <scope>NUCLEOTIDE SEQUENCE</scope>
    <source>
        <strain evidence="3">DSM 3403</strain>
    </source>
</reference>
<dbReference type="HOGENOM" id="CLU_1502502_0_0_10"/>
<proteinExistence type="predicted"/>
<dbReference type="OrthoDB" id="883203at2"/>
<dbReference type="RefSeq" id="WP_014679974.1">
    <property type="nucleotide sequence ID" value="NC_017770.1"/>
</dbReference>
<dbReference type="PROSITE" id="PS51257">
    <property type="entry name" value="PROKAR_LIPOPROTEIN"/>
    <property type="match status" value="1"/>
</dbReference>
<organism evidence="3 4">
    <name type="scientific">Solitalea canadensis (strain ATCC 29591 / DSM 3403 / JCM 21819 / LMG 8368 / NBRC 15130 / NCIMB 12057 / USAM 9D)</name>
    <name type="common">Flexibacter canadensis</name>
    <dbReference type="NCBI Taxonomy" id="929556"/>
    <lineage>
        <taxon>Bacteria</taxon>
        <taxon>Pseudomonadati</taxon>
        <taxon>Bacteroidota</taxon>
        <taxon>Sphingobacteriia</taxon>
        <taxon>Sphingobacteriales</taxon>
        <taxon>Sphingobacteriaceae</taxon>
        <taxon>Solitalea</taxon>
    </lineage>
</organism>
<dbReference type="EMBL" id="CP003349">
    <property type="protein sequence ID" value="AFD06747.1"/>
    <property type="molecule type" value="Genomic_DNA"/>
</dbReference>
<evidence type="ECO:0000313" key="3">
    <source>
        <dbReference type="EMBL" id="AFD06747.1"/>
    </source>
</evidence>
<feature type="domain" description="DUF4142" evidence="2">
    <location>
        <begin position="45"/>
        <end position="175"/>
    </location>
</feature>
<dbReference type="Proteomes" id="UP000007590">
    <property type="component" value="Chromosome"/>
</dbReference>
<keyword evidence="4" id="KW-1185">Reference proteome</keyword>
<sequence length="179" mass="20126">MKSLYILFILLLLASCKQADKRDTTKEQADALNDVSFKADDLQANANFIVKIYEQGLFEMKSAQLADSVSHSIEIKSLAKIVSDDYGTIKGRLTDIASLNKIILPDSLGVEKRINYNNLLSTKSFDKDYIRQVMKGNEETLAQFESMKTATTDTNIVNMINEMTPILNEHMKRAAVLLK</sequence>
<dbReference type="InterPro" id="IPR025419">
    <property type="entry name" value="DUF4142"/>
</dbReference>
<feature type="signal peptide" evidence="1">
    <location>
        <begin position="1"/>
        <end position="19"/>
    </location>
</feature>
<evidence type="ECO:0000256" key="1">
    <source>
        <dbReference type="SAM" id="SignalP"/>
    </source>
</evidence>
<evidence type="ECO:0000313" key="4">
    <source>
        <dbReference type="Proteomes" id="UP000007590"/>
    </source>
</evidence>
<dbReference type="STRING" id="929556.Solca_1681"/>
<feature type="chain" id="PRO_5003615194" description="DUF4142 domain-containing protein" evidence="1">
    <location>
        <begin position="20"/>
        <end position="179"/>
    </location>
</feature>
<protein>
    <recommendedName>
        <fullName evidence="2">DUF4142 domain-containing protein</fullName>
    </recommendedName>
</protein>
<keyword evidence="1" id="KW-0732">Signal</keyword>
<name>H8KQK9_SOLCM</name>
<accession>H8KQK9</accession>
<dbReference type="eggNOG" id="COG3652">
    <property type="taxonomic scope" value="Bacteria"/>
</dbReference>
<dbReference type="KEGG" id="scn:Solca_1681"/>
<dbReference type="Pfam" id="PF13628">
    <property type="entry name" value="DUF4142"/>
    <property type="match status" value="1"/>
</dbReference>
<gene>
    <name evidence="3" type="ordered locus">Solca_1681</name>
</gene>
<evidence type="ECO:0000259" key="2">
    <source>
        <dbReference type="Pfam" id="PF13628"/>
    </source>
</evidence>
<dbReference type="AlphaFoldDB" id="H8KQK9"/>